<dbReference type="Proteomes" id="UP001174136">
    <property type="component" value="Unassembled WGS sequence"/>
</dbReference>
<comment type="caution">
    <text evidence="1">The sequence shown here is derived from an EMBL/GenBank/DDBJ whole genome shotgun (WGS) entry which is preliminary data.</text>
</comment>
<evidence type="ECO:0000313" key="1">
    <source>
        <dbReference type="EMBL" id="KAK0152398.1"/>
    </source>
</evidence>
<accession>A0AA47N4R0</accession>
<proteinExistence type="predicted"/>
<protein>
    <submittedName>
        <fullName evidence="1">Parapinopsin</fullName>
    </submittedName>
</protein>
<dbReference type="AlphaFoldDB" id="A0AA47N4R0"/>
<name>A0AA47N4R0_MERPO</name>
<evidence type="ECO:0000313" key="2">
    <source>
        <dbReference type="Proteomes" id="UP001174136"/>
    </source>
</evidence>
<gene>
    <name evidence="1" type="primary">OPSP_4</name>
    <name evidence="1" type="ORF">N1851_006087</name>
</gene>
<organism evidence="1 2">
    <name type="scientific">Merluccius polli</name>
    <name type="common">Benguela hake</name>
    <name type="synonym">Merluccius cadenati</name>
    <dbReference type="NCBI Taxonomy" id="89951"/>
    <lineage>
        <taxon>Eukaryota</taxon>
        <taxon>Metazoa</taxon>
        <taxon>Chordata</taxon>
        <taxon>Craniata</taxon>
        <taxon>Vertebrata</taxon>
        <taxon>Euteleostomi</taxon>
        <taxon>Actinopterygii</taxon>
        <taxon>Neopterygii</taxon>
        <taxon>Teleostei</taxon>
        <taxon>Neoteleostei</taxon>
        <taxon>Acanthomorphata</taxon>
        <taxon>Zeiogadaria</taxon>
        <taxon>Gadariae</taxon>
        <taxon>Gadiformes</taxon>
        <taxon>Gadoidei</taxon>
        <taxon>Merlucciidae</taxon>
        <taxon>Merluccius</taxon>
    </lineage>
</organism>
<sequence>MQVKSTAKRVSDISLQVSRLQGYEGGGTNRAEQQVAHMVFAFLLTWLTWLPYSPGAHQEPGLYVNPHLATVPVFLVKSCTAYNPIYILSLSLTHSLTHIPTLLCPDPGVWMQALGCRAGDSAGETADAEYEVKLILHRGAGEQRPACDHLIEDAAHAPKHNTKSSWVTMNSDPQHFD</sequence>
<reference evidence="1" key="1">
    <citation type="journal article" date="2023" name="Front. Mar. Sci.">
        <title>A new Merluccius polli reference genome to investigate the effects of global change in West African waters.</title>
        <authorList>
            <person name="Mateo J.L."/>
            <person name="Blanco-Fernandez C."/>
            <person name="Garcia-Vazquez E."/>
            <person name="Machado-Schiaffino G."/>
        </authorList>
    </citation>
    <scope>NUCLEOTIDE SEQUENCE</scope>
    <source>
        <strain evidence="1">C29</strain>
        <tissue evidence="1">Fin</tissue>
    </source>
</reference>
<dbReference type="EMBL" id="JAOPHQ010001042">
    <property type="protein sequence ID" value="KAK0152398.1"/>
    <property type="molecule type" value="Genomic_DNA"/>
</dbReference>
<keyword evidence="2" id="KW-1185">Reference proteome</keyword>